<keyword evidence="2" id="KW-1185">Reference proteome</keyword>
<organism evidence="1 2">
    <name type="scientific">Apilactobacillus apinorum</name>
    <dbReference type="NCBI Taxonomy" id="1218495"/>
    <lineage>
        <taxon>Bacteria</taxon>
        <taxon>Bacillati</taxon>
        <taxon>Bacillota</taxon>
        <taxon>Bacilli</taxon>
        <taxon>Lactobacillales</taxon>
        <taxon>Lactobacillaceae</taxon>
        <taxon>Apilactobacillus</taxon>
    </lineage>
</organism>
<dbReference type="EMBL" id="BAABVV010000018">
    <property type="protein sequence ID" value="GAA6113806.1"/>
    <property type="molecule type" value="Genomic_DNA"/>
</dbReference>
<sequence length="240" mass="28100">MHKTNLNQAAIKKIDGIDCIDIDHLPMKYVNHKFKSRNVNWSNLLMLVDISRQSKKYATLVIEKNMNCYQLYDSTTTIINHQLEKECFLNDKLSNSICNELSISNKRPIIHSQASLLPLQSRNNSRYHSWINTNLVDYTVSGRQSNSVFLYTPDENIHIKINERPSYLKKKFNDIQKIQLFIIDIRNHFDLISAEIGKSISNNPNTTPACRYGFTEQHYRRFIYSFAEEIYLSSSQNKKD</sequence>
<comment type="caution">
    <text evidence="1">The sequence shown here is derived from an EMBL/GenBank/DDBJ whole genome shotgun (WGS) entry which is preliminary data.</text>
</comment>
<accession>A0ABP9ZG77</accession>
<gene>
    <name evidence="1" type="ORF">AP20H10_01690</name>
</gene>
<protein>
    <submittedName>
        <fullName evidence="1">Uncharacterized protein</fullName>
    </submittedName>
</protein>
<name>A0ABP9ZG77_9LACO</name>
<dbReference type="RefSeq" id="WP_353317301.1">
    <property type="nucleotide sequence ID" value="NZ_BAABVV010000018.1"/>
</dbReference>
<evidence type="ECO:0000313" key="2">
    <source>
        <dbReference type="Proteomes" id="UP001438112"/>
    </source>
</evidence>
<evidence type="ECO:0000313" key="1">
    <source>
        <dbReference type="EMBL" id="GAA6113806.1"/>
    </source>
</evidence>
<reference evidence="1 2" key="1">
    <citation type="submission" date="2024-03" db="EMBL/GenBank/DDBJ databases">
        <title>Inconsistent identification of Apilactobacillus kunkeei-related strains obtained by well-developed overall genome related indices.</title>
        <authorList>
            <person name="Maeno S."/>
            <person name="Endo A."/>
        </authorList>
    </citation>
    <scope>NUCLEOTIDE SEQUENCE [LARGE SCALE GENOMIC DNA]</scope>
    <source>
        <strain evidence="1 2">20H-10</strain>
    </source>
</reference>
<proteinExistence type="predicted"/>
<dbReference type="Proteomes" id="UP001438112">
    <property type="component" value="Unassembled WGS sequence"/>
</dbReference>